<dbReference type="Gene3D" id="1.10.10.60">
    <property type="entry name" value="Homeodomain-like"/>
    <property type="match status" value="1"/>
</dbReference>
<dbReference type="PANTHER" id="PTHR47506">
    <property type="entry name" value="TRANSCRIPTIONAL REGULATORY PROTEIN"/>
    <property type="match status" value="1"/>
</dbReference>
<dbReference type="InterPro" id="IPR011075">
    <property type="entry name" value="TetR_C"/>
</dbReference>
<dbReference type="InterPro" id="IPR001647">
    <property type="entry name" value="HTH_TetR"/>
</dbReference>
<proteinExistence type="predicted"/>
<dbReference type="PRINTS" id="PR00455">
    <property type="entry name" value="HTHTETR"/>
</dbReference>
<evidence type="ECO:0000313" key="2">
    <source>
        <dbReference type="Proteomes" id="UP000199494"/>
    </source>
</evidence>
<dbReference type="Pfam" id="PF16925">
    <property type="entry name" value="TetR_C_13"/>
    <property type="match status" value="1"/>
</dbReference>
<dbReference type="PROSITE" id="PS01081">
    <property type="entry name" value="HTH_TETR_1"/>
    <property type="match status" value="1"/>
</dbReference>
<dbReference type="InterPro" id="IPR023772">
    <property type="entry name" value="DNA-bd_HTH_TetR-type_CS"/>
</dbReference>
<dbReference type="RefSeq" id="WP_245865488.1">
    <property type="nucleotide sequence ID" value="NZ_CP016353.1"/>
</dbReference>
<dbReference type="EMBL" id="FMZE01000004">
    <property type="protein sequence ID" value="SDC92965.1"/>
    <property type="molecule type" value="Genomic_DNA"/>
</dbReference>
<dbReference type="SUPFAM" id="SSF48498">
    <property type="entry name" value="Tetracyclin repressor-like, C-terminal domain"/>
    <property type="match status" value="1"/>
</dbReference>
<evidence type="ECO:0000313" key="1">
    <source>
        <dbReference type="EMBL" id="SDC92965.1"/>
    </source>
</evidence>
<dbReference type="AlphaFoldDB" id="A0A1G6QMQ9"/>
<dbReference type="Proteomes" id="UP000199494">
    <property type="component" value="Unassembled WGS sequence"/>
</dbReference>
<keyword evidence="2" id="KW-1185">Reference proteome</keyword>
<sequence length="212" mass="22411">MVRGRPRSFDKDAALRTAMDLFWRRGYEGVSVAMLTEALGITPTSLYAAFGSKGELFEAAIELYDPPGASPTDRALVRAGAREAIEGALRDNADAYTDQRNPPGCMVTLAGLNLGSGHEDVGGKLAERRRLAERRIQARIERGIEAGDLPASLDAAVAAAYVQTVLHGLSIQARDGCTREQAHAIVDVAMGGWDALVGDAEKAGTAHPPLGS</sequence>
<dbReference type="Gene3D" id="1.10.357.10">
    <property type="entry name" value="Tetracycline Repressor, domain 2"/>
    <property type="match status" value="1"/>
</dbReference>
<dbReference type="STRING" id="530584.SAMN05421630_104496"/>
<dbReference type="PROSITE" id="PS50977">
    <property type="entry name" value="HTH_TETR_2"/>
    <property type="match status" value="1"/>
</dbReference>
<protein>
    <submittedName>
        <fullName evidence="1">DNA-binding transcriptional regulator, AcrR family</fullName>
    </submittedName>
</protein>
<name>A0A1G6QMQ9_9PSEU</name>
<accession>A0A1G6QMQ9</accession>
<dbReference type="InterPro" id="IPR036271">
    <property type="entry name" value="Tet_transcr_reg_TetR-rel_C_sf"/>
</dbReference>
<dbReference type="Pfam" id="PF00440">
    <property type="entry name" value="TetR_N"/>
    <property type="match status" value="1"/>
</dbReference>
<keyword evidence="1" id="KW-0238">DNA-binding</keyword>
<dbReference type="SUPFAM" id="SSF46689">
    <property type="entry name" value="Homeodomain-like"/>
    <property type="match status" value="1"/>
</dbReference>
<dbReference type="InterPro" id="IPR009057">
    <property type="entry name" value="Homeodomain-like_sf"/>
</dbReference>
<reference evidence="1 2" key="1">
    <citation type="submission" date="2016-10" db="EMBL/GenBank/DDBJ databases">
        <authorList>
            <person name="de Groot N.N."/>
        </authorList>
    </citation>
    <scope>NUCLEOTIDE SEQUENCE [LARGE SCALE GENOMIC DNA]</scope>
    <source>
        <strain evidence="1 2">CGMCC 4.5506</strain>
    </source>
</reference>
<organism evidence="1 2">
    <name type="scientific">Prauserella marina</name>
    <dbReference type="NCBI Taxonomy" id="530584"/>
    <lineage>
        <taxon>Bacteria</taxon>
        <taxon>Bacillati</taxon>
        <taxon>Actinomycetota</taxon>
        <taxon>Actinomycetes</taxon>
        <taxon>Pseudonocardiales</taxon>
        <taxon>Pseudonocardiaceae</taxon>
        <taxon>Prauserella</taxon>
    </lineage>
</organism>
<dbReference type="PANTHER" id="PTHR47506:SF1">
    <property type="entry name" value="HTH-TYPE TRANSCRIPTIONAL REGULATOR YJDC"/>
    <property type="match status" value="1"/>
</dbReference>
<dbReference type="GO" id="GO:0003677">
    <property type="term" value="F:DNA binding"/>
    <property type="evidence" value="ECO:0007669"/>
    <property type="project" value="UniProtKB-UniRule"/>
</dbReference>
<gene>
    <name evidence="1" type="ORF">SAMN05421630_104496</name>
</gene>